<keyword evidence="2 5" id="KW-0812">Transmembrane</keyword>
<dbReference type="GO" id="GO:0016020">
    <property type="term" value="C:membrane"/>
    <property type="evidence" value="ECO:0007669"/>
    <property type="project" value="UniProtKB-SubCell"/>
</dbReference>
<feature type="transmembrane region" description="Helical" evidence="5">
    <location>
        <begin position="24"/>
        <end position="47"/>
    </location>
</feature>
<evidence type="ECO:0000313" key="8">
    <source>
        <dbReference type="Proteomes" id="UP000318538"/>
    </source>
</evidence>
<feature type="transmembrane region" description="Helical" evidence="5">
    <location>
        <begin position="508"/>
        <end position="528"/>
    </location>
</feature>
<feature type="transmembrane region" description="Helical" evidence="5">
    <location>
        <begin position="282"/>
        <end position="304"/>
    </location>
</feature>
<proteinExistence type="predicted"/>
<evidence type="ECO:0000256" key="1">
    <source>
        <dbReference type="ARBA" id="ARBA00004141"/>
    </source>
</evidence>
<dbReference type="PANTHER" id="PTHR37422:SF23">
    <property type="entry name" value="TEICHURONIC ACID BIOSYNTHESIS PROTEIN TUAE"/>
    <property type="match status" value="1"/>
</dbReference>
<evidence type="ECO:0000256" key="5">
    <source>
        <dbReference type="SAM" id="Phobius"/>
    </source>
</evidence>
<keyword evidence="4 5" id="KW-0472">Membrane</keyword>
<dbReference type="InterPro" id="IPR051533">
    <property type="entry name" value="WaaL-like"/>
</dbReference>
<dbReference type="OrthoDB" id="222868at2"/>
<evidence type="ECO:0000256" key="4">
    <source>
        <dbReference type="ARBA" id="ARBA00023136"/>
    </source>
</evidence>
<dbReference type="GO" id="GO:0016874">
    <property type="term" value="F:ligase activity"/>
    <property type="evidence" value="ECO:0007669"/>
    <property type="project" value="UniProtKB-KW"/>
</dbReference>
<reference evidence="7 8" key="1">
    <citation type="submission" date="2019-02" db="EMBL/GenBank/DDBJ databases">
        <title>Deep-cultivation of Planctomycetes and their phenomic and genomic characterization uncovers novel biology.</title>
        <authorList>
            <person name="Wiegand S."/>
            <person name="Jogler M."/>
            <person name="Boedeker C."/>
            <person name="Pinto D."/>
            <person name="Vollmers J."/>
            <person name="Rivas-Marin E."/>
            <person name="Kohn T."/>
            <person name="Peeters S.H."/>
            <person name="Heuer A."/>
            <person name="Rast P."/>
            <person name="Oberbeckmann S."/>
            <person name="Bunk B."/>
            <person name="Jeske O."/>
            <person name="Meyerdierks A."/>
            <person name="Storesund J.E."/>
            <person name="Kallscheuer N."/>
            <person name="Luecker S."/>
            <person name="Lage O.M."/>
            <person name="Pohl T."/>
            <person name="Merkel B.J."/>
            <person name="Hornburger P."/>
            <person name="Mueller R.-W."/>
            <person name="Bruemmer F."/>
            <person name="Labrenz M."/>
            <person name="Spormann A.M."/>
            <person name="Op den Camp H."/>
            <person name="Overmann J."/>
            <person name="Amann R."/>
            <person name="Jetten M.S.M."/>
            <person name="Mascher T."/>
            <person name="Medema M.H."/>
            <person name="Devos D.P."/>
            <person name="Kaster A.-K."/>
            <person name="Ovreas L."/>
            <person name="Rohde M."/>
            <person name="Galperin M.Y."/>
            <person name="Jogler C."/>
        </authorList>
    </citation>
    <scope>NUCLEOTIDE SEQUENCE [LARGE SCALE GENOMIC DNA]</scope>
    <source>
        <strain evidence="7 8">K22_7</strain>
    </source>
</reference>
<keyword evidence="7" id="KW-0436">Ligase</keyword>
<feature type="transmembrane region" description="Helical" evidence="5">
    <location>
        <begin position="373"/>
        <end position="395"/>
    </location>
</feature>
<dbReference type="KEGG" id="rlc:K227x_42850"/>
<gene>
    <name evidence="7" type="ORF">K227x_42850</name>
</gene>
<organism evidence="7 8">
    <name type="scientific">Rubripirellula lacrimiformis</name>
    <dbReference type="NCBI Taxonomy" id="1930273"/>
    <lineage>
        <taxon>Bacteria</taxon>
        <taxon>Pseudomonadati</taxon>
        <taxon>Planctomycetota</taxon>
        <taxon>Planctomycetia</taxon>
        <taxon>Pirellulales</taxon>
        <taxon>Pirellulaceae</taxon>
        <taxon>Rubripirellula</taxon>
    </lineage>
</organism>
<name>A0A517NFG8_9BACT</name>
<feature type="transmembrane region" description="Helical" evidence="5">
    <location>
        <begin position="468"/>
        <end position="488"/>
    </location>
</feature>
<dbReference type="Proteomes" id="UP000318538">
    <property type="component" value="Chromosome"/>
</dbReference>
<accession>A0A517NFG8</accession>
<feature type="transmembrane region" description="Helical" evidence="5">
    <location>
        <begin position="534"/>
        <end position="553"/>
    </location>
</feature>
<keyword evidence="3 5" id="KW-1133">Transmembrane helix</keyword>
<feature type="transmembrane region" description="Helical" evidence="5">
    <location>
        <begin position="325"/>
        <end position="343"/>
    </location>
</feature>
<feature type="transmembrane region" description="Helical" evidence="5">
    <location>
        <begin position="67"/>
        <end position="87"/>
    </location>
</feature>
<dbReference type="EMBL" id="CP036525">
    <property type="protein sequence ID" value="QDT05880.1"/>
    <property type="molecule type" value="Genomic_DNA"/>
</dbReference>
<dbReference type="RefSeq" id="WP_145172209.1">
    <property type="nucleotide sequence ID" value="NZ_CP036525.1"/>
</dbReference>
<feature type="transmembrane region" description="Helical" evidence="5">
    <location>
        <begin position="574"/>
        <end position="591"/>
    </location>
</feature>
<dbReference type="AlphaFoldDB" id="A0A517NFG8"/>
<evidence type="ECO:0000313" key="7">
    <source>
        <dbReference type="EMBL" id="QDT05880.1"/>
    </source>
</evidence>
<protein>
    <submittedName>
        <fullName evidence="7">O-Antigen ligase</fullName>
    </submittedName>
</protein>
<dbReference type="Pfam" id="PF04932">
    <property type="entry name" value="Wzy_C"/>
    <property type="match status" value="1"/>
</dbReference>
<feature type="transmembrane region" description="Helical" evidence="5">
    <location>
        <begin position="126"/>
        <end position="143"/>
    </location>
</feature>
<feature type="transmembrane region" description="Helical" evidence="5">
    <location>
        <begin position="349"/>
        <end position="366"/>
    </location>
</feature>
<feature type="transmembrane region" description="Helical" evidence="5">
    <location>
        <begin position="99"/>
        <end position="119"/>
    </location>
</feature>
<sequence length="945" mass="103376">MLDCRIRFAALLDPAYIFVVWPRFSLWVGWEVLLAELAWFAIAWVLYSVRMNSESQNPSEELPQGRFDAACLLVVRGCVLAGIVYATWHFGAVGALAQWHLSILIGVGLLAALATPAIWSRRMGPMPIAVNVLLIAWIAYALLQASPSAGPLQFWFQRSNQAAVELAQPLGDLSQAVQRLPDAAASADSLDGLVESSLESGCGTAIQEDTLQATVPYILALGISVLASLGFRTPAARRAFMFTLIGNAVALSAWGIVQRAGGGGMILPGIANEVGGMPFGSFYYKNAGAAALLPGLACLLALRWQHVQRTDPRRPDGYSGPPRTLMHFATLFVAAIVFAGLAASLSRGAWLATVVAVGVIAACRGWRLRTTRAWGIAGGLVVLMIAVALATGTAAEIRDRVYQISPGNLSHDQRWDQWRDGLRMAIANFPSGSGLGTYGYASLPFQSEPRGYWFREAHNQYLEAFAELGLIGLVIVIAGVAWFGKVAFGMLRWSPIESDETQVDASEVVAWGMIGVAILCAGALQSGFDFVLEIPANMLTYASLVAVVWTVGIQRTRRPRAWYPRIVRRPGLRAAVSIMSLGLTLFAFGLSERAWKSQICLQLALSGDWVSSESAAAVSKDEYRQTLQRFDAAIDAAPASAMLYGRRADWELDSYRREVVVAASRDGVDADYSSTTVSAISILLLSQPADGRDQLRESLVGTEELRSPLADGVDDLAKSLRLNPYLPKSHLKLAMLAPLLGKSPRPWLENAARLSNNSTDLLFNVGLMAFYVGDDERMLDQWSRSIAINHDHLQTALDLAATRVSIQVVTERLVPENRPDRIFDLVKRDGEFDLQDSGLPSQRSQLEIRKIIRFLDTTDRFSAEGRLAVSARLYEHLGELDESSLLWKRLVLQNLGKPAYRIGYIELLLKMDRCSEAVDQAVLGQRLFSDDPRFDRLAEAARARL</sequence>
<evidence type="ECO:0000259" key="6">
    <source>
        <dbReference type="Pfam" id="PF04932"/>
    </source>
</evidence>
<evidence type="ECO:0000256" key="2">
    <source>
        <dbReference type="ARBA" id="ARBA00022692"/>
    </source>
</evidence>
<keyword evidence="8" id="KW-1185">Reference proteome</keyword>
<feature type="domain" description="O-antigen ligase-related" evidence="6">
    <location>
        <begin position="333"/>
        <end position="477"/>
    </location>
</feature>
<feature type="transmembrane region" description="Helical" evidence="5">
    <location>
        <begin position="239"/>
        <end position="257"/>
    </location>
</feature>
<dbReference type="InterPro" id="IPR011990">
    <property type="entry name" value="TPR-like_helical_dom_sf"/>
</dbReference>
<comment type="subcellular location">
    <subcellularLocation>
        <location evidence="1">Membrane</location>
        <topology evidence="1">Multi-pass membrane protein</topology>
    </subcellularLocation>
</comment>
<dbReference type="InterPro" id="IPR007016">
    <property type="entry name" value="O-antigen_ligase-rel_domated"/>
</dbReference>
<feature type="transmembrane region" description="Helical" evidence="5">
    <location>
        <begin position="214"/>
        <end position="232"/>
    </location>
</feature>
<dbReference type="PANTHER" id="PTHR37422">
    <property type="entry name" value="TEICHURONIC ACID BIOSYNTHESIS PROTEIN TUAE"/>
    <property type="match status" value="1"/>
</dbReference>
<dbReference type="SUPFAM" id="SSF48452">
    <property type="entry name" value="TPR-like"/>
    <property type="match status" value="1"/>
</dbReference>
<evidence type="ECO:0000256" key="3">
    <source>
        <dbReference type="ARBA" id="ARBA00022989"/>
    </source>
</evidence>
<dbReference type="Gene3D" id="1.25.40.10">
    <property type="entry name" value="Tetratricopeptide repeat domain"/>
    <property type="match status" value="1"/>
</dbReference>